<dbReference type="EMBL" id="CP030057">
    <property type="protein sequence ID" value="QOZ59519.1"/>
    <property type="molecule type" value="Genomic_DNA"/>
</dbReference>
<name>A0ABX6UFC3_9BRAD</name>
<protein>
    <recommendedName>
        <fullName evidence="12">Prepilin-type N-terminal cleavage/methylation domain-containing protein</fullName>
    </recommendedName>
</protein>
<comment type="similarity">
    <text evidence="2">Belongs to the GSP I family.</text>
</comment>
<evidence type="ECO:0000256" key="6">
    <source>
        <dbReference type="ARBA" id="ARBA00022692"/>
    </source>
</evidence>
<evidence type="ECO:0000313" key="11">
    <source>
        <dbReference type="Proteomes" id="UP000593880"/>
    </source>
</evidence>
<gene>
    <name evidence="10" type="ORF">XH86_12830</name>
</gene>
<keyword evidence="6 9" id="KW-0812">Transmembrane</keyword>
<accession>A0ABX6UFC3</accession>
<keyword evidence="5" id="KW-0997">Cell inner membrane</keyword>
<comment type="subcellular location">
    <subcellularLocation>
        <location evidence="1">Cell inner membrane</location>
        <topology evidence="1">Single-pass membrane protein</topology>
    </subcellularLocation>
</comment>
<dbReference type="Pfam" id="PF07963">
    <property type="entry name" value="N_methyl"/>
    <property type="match status" value="1"/>
</dbReference>
<feature type="transmembrane region" description="Helical" evidence="9">
    <location>
        <begin position="29"/>
        <end position="51"/>
    </location>
</feature>
<organism evidence="10 11">
    <name type="scientific">Bradyrhizobium guangdongense</name>
    <dbReference type="NCBI Taxonomy" id="1325090"/>
    <lineage>
        <taxon>Bacteria</taxon>
        <taxon>Pseudomonadati</taxon>
        <taxon>Pseudomonadota</taxon>
        <taxon>Alphaproteobacteria</taxon>
        <taxon>Hyphomicrobiales</taxon>
        <taxon>Nitrobacteraceae</taxon>
        <taxon>Bradyrhizobium</taxon>
    </lineage>
</organism>
<dbReference type="NCBIfam" id="TIGR02532">
    <property type="entry name" value="IV_pilin_GFxxxE"/>
    <property type="match status" value="1"/>
</dbReference>
<evidence type="ECO:0000313" key="10">
    <source>
        <dbReference type="EMBL" id="QOZ59519.1"/>
    </source>
</evidence>
<keyword evidence="3" id="KW-1003">Cell membrane</keyword>
<dbReference type="PANTHER" id="PTHR38779">
    <property type="entry name" value="TYPE II SECRETION SYSTEM PROTEIN I-RELATED"/>
    <property type="match status" value="1"/>
</dbReference>
<keyword evidence="7 9" id="KW-1133">Transmembrane helix</keyword>
<evidence type="ECO:0000256" key="1">
    <source>
        <dbReference type="ARBA" id="ARBA00004377"/>
    </source>
</evidence>
<evidence type="ECO:0000256" key="7">
    <source>
        <dbReference type="ARBA" id="ARBA00022989"/>
    </source>
</evidence>
<sequence length="149" mass="15801">MMPAPASTCGSSAHCSRRTLERGFTLIEVLIAFIVLAVGLGTLMVGITTALRTDARVHNKHILNQIAQSRLEAAGRSAPLKSGRREGRIGRYRWREVVTAVQLGKSTTQDGAATPANMVVPSWVEVVVQDEAGLETKLAALKLASGAAP</sequence>
<evidence type="ECO:0000256" key="8">
    <source>
        <dbReference type="ARBA" id="ARBA00023136"/>
    </source>
</evidence>
<evidence type="ECO:0008006" key="12">
    <source>
        <dbReference type="Google" id="ProtNLM"/>
    </source>
</evidence>
<dbReference type="Proteomes" id="UP000593880">
    <property type="component" value="Chromosome"/>
</dbReference>
<evidence type="ECO:0000256" key="2">
    <source>
        <dbReference type="ARBA" id="ARBA00008358"/>
    </source>
</evidence>
<evidence type="ECO:0000256" key="4">
    <source>
        <dbReference type="ARBA" id="ARBA00022481"/>
    </source>
</evidence>
<keyword evidence="4" id="KW-0488">Methylation</keyword>
<reference evidence="10 11" key="1">
    <citation type="submission" date="2018-06" db="EMBL/GenBank/DDBJ databases">
        <title>Comparative genomics of rhizobia nodulating Arachis hypogaea in China.</title>
        <authorList>
            <person name="Li Y."/>
        </authorList>
    </citation>
    <scope>NUCLEOTIDE SEQUENCE [LARGE SCALE GENOMIC DNA]</scope>
    <source>
        <strain evidence="10 11">CCBAU 51658</strain>
    </source>
</reference>
<proteinExistence type="inferred from homology"/>
<evidence type="ECO:0000256" key="3">
    <source>
        <dbReference type="ARBA" id="ARBA00022475"/>
    </source>
</evidence>
<dbReference type="InterPro" id="IPR010052">
    <property type="entry name" value="T2SS_protein-GspI"/>
</dbReference>
<keyword evidence="11" id="KW-1185">Reference proteome</keyword>
<dbReference type="InterPro" id="IPR012902">
    <property type="entry name" value="N_methyl_site"/>
</dbReference>
<evidence type="ECO:0000256" key="9">
    <source>
        <dbReference type="SAM" id="Phobius"/>
    </source>
</evidence>
<evidence type="ECO:0000256" key="5">
    <source>
        <dbReference type="ARBA" id="ARBA00022519"/>
    </source>
</evidence>
<keyword evidence="8 9" id="KW-0472">Membrane</keyword>
<dbReference type="PANTHER" id="PTHR38779:SF2">
    <property type="entry name" value="TYPE II SECRETION SYSTEM PROTEIN I-RELATED"/>
    <property type="match status" value="1"/>
</dbReference>